<dbReference type="HOGENOM" id="CLU_103523_1_1_1"/>
<feature type="compositionally biased region" description="Basic and acidic residues" evidence="1">
    <location>
        <begin position="86"/>
        <end position="127"/>
    </location>
</feature>
<evidence type="ECO:0000313" key="3">
    <source>
        <dbReference type="Proteomes" id="UP000030669"/>
    </source>
</evidence>
<dbReference type="AlphaFoldDB" id="S7QMP6"/>
<organism evidence="2 3">
    <name type="scientific">Gloeophyllum trabeum (strain ATCC 11539 / FP-39264 / Madison 617)</name>
    <name type="common">Brown rot fungus</name>
    <dbReference type="NCBI Taxonomy" id="670483"/>
    <lineage>
        <taxon>Eukaryota</taxon>
        <taxon>Fungi</taxon>
        <taxon>Dikarya</taxon>
        <taxon>Basidiomycota</taxon>
        <taxon>Agaricomycotina</taxon>
        <taxon>Agaricomycetes</taxon>
        <taxon>Gloeophyllales</taxon>
        <taxon>Gloeophyllaceae</taxon>
        <taxon>Gloeophyllum</taxon>
    </lineage>
</organism>
<evidence type="ECO:0000313" key="2">
    <source>
        <dbReference type="EMBL" id="EPQ60846.1"/>
    </source>
</evidence>
<feature type="compositionally biased region" description="Basic and acidic residues" evidence="1">
    <location>
        <begin position="40"/>
        <end position="49"/>
    </location>
</feature>
<dbReference type="OrthoDB" id="20835at2759"/>
<dbReference type="InterPro" id="IPR013885">
    <property type="entry name" value="DUF1764_euk"/>
</dbReference>
<feature type="region of interest" description="Disordered" evidence="1">
    <location>
        <begin position="1"/>
        <end position="129"/>
    </location>
</feature>
<dbReference type="KEGG" id="gtr:GLOTRDRAFT_53373"/>
<keyword evidence="3" id="KW-1185">Reference proteome</keyword>
<protein>
    <submittedName>
        <fullName evidence="2">DUF1764-domain-containing protein</fullName>
    </submittedName>
</protein>
<dbReference type="OMA" id="WNVYKAD"/>
<dbReference type="PANTHER" id="PTHR34066">
    <property type="entry name" value="GROWTH FACTOR 2"/>
    <property type="match status" value="1"/>
</dbReference>
<dbReference type="EMBL" id="KB469296">
    <property type="protein sequence ID" value="EPQ60846.1"/>
    <property type="molecule type" value="Genomic_DNA"/>
</dbReference>
<dbReference type="PANTHER" id="PTHR34066:SF1">
    <property type="entry name" value="DUF1764 FAMILY PROTEIN"/>
    <property type="match status" value="1"/>
</dbReference>
<evidence type="ECO:0000256" key="1">
    <source>
        <dbReference type="SAM" id="MobiDB-lite"/>
    </source>
</evidence>
<reference evidence="2 3" key="1">
    <citation type="journal article" date="2012" name="Science">
        <title>The Paleozoic origin of enzymatic lignin decomposition reconstructed from 31 fungal genomes.</title>
        <authorList>
            <person name="Floudas D."/>
            <person name="Binder M."/>
            <person name="Riley R."/>
            <person name="Barry K."/>
            <person name="Blanchette R.A."/>
            <person name="Henrissat B."/>
            <person name="Martinez A.T."/>
            <person name="Otillar R."/>
            <person name="Spatafora J.W."/>
            <person name="Yadav J.S."/>
            <person name="Aerts A."/>
            <person name="Benoit I."/>
            <person name="Boyd A."/>
            <person name="Carlson A."/>
            <person name="Copeland A."/>
            <person name="Coutinho P.M."/>
            <person name="de Vries R.P."/>
            <person name="Ferreira P."/>
            <person name="Findley K."/>
            <person name="Foster B."/>
            <person name="Gaskell J."/>
            <person name="Glotzer D."/>
            <person name="Gorecki P."/>
            <person name="Heitman J."/>
            <person name="Hesse C."/>
            <person name="Hori C."/>
            <person name="Igarashi K."/>
            <person name="Jurgens J.A."/>
            <person name="Kallen N."/>
            <person name="Kersten P."/>
            <person name="Kohler A."/>
            <person name="Kuees U."/>
            <person name="Kumar T.K.A."/>
            <person name="Kuo A."/>
            <person name="LaButti K."/>
            <person name="Larrondo L.F."/>
            <person name="Lindquist E."/>
            <person name="Ling A."/>
            <person name="Lombard V."/>
            <person name="Lucas S."/>
            <person name="Lundell T."/>
            <person name="Martin R."/>
            <person name="McLaughlin D.J."/>
            <person name="Morgenstern I."/>
            <person name="Morin E."/>
            <person name="Murat C."/>
            <person name="Nagy L.G."/>
            <person name="Nolan M."/>
            <person name="Ohm R.A."/>
            <person name="Patyshakuliyeva A."/>
            <person name="Rokas A."/>
            <person name="Ruiz-Duenas F.J."/>
            <person name="Sabat G."/>
            <person name="Salamov A."/>
            <person name="Samejima M."/>
            <person name="Schmutz J."/>
            <person name="Slot J.C."/>
            <person name="St John F."/>
            <person name="Stenlid J."/>
            <person name="Sun H."/>
            <person name="Sun S."/>
            <person name="Syed K."/>
            <person name="Tsang A."/>
            <person name="Wiebenga A."/>
            <person name="Young D."/>
            <person name="Pisabarro A."/>
            <person name="Eastwood D.C."/>
            <person name="Martin F."/>
            <person name="Cullen D."/>
            <person name="Grigoriev I.V."/>
            <person name="Hibbett D.S."/>
        </authorList>
    </citation>
    <scope>NUCLEOTIDE SEQUENCE [LARGE SCALE GENOMIC DNA]</scope>
    <source>
        <strain evidence="2 3">ATCC 11539</strain>
    </source>
</reference>
<dbReference type="RefSeq" id="XP_007860392.1">
    <property type="nucleotide sequence ID" value="XM_007862201.1"/>
</dbReference>
<accession>S7QMP6</accession>
<gene>
    <name evidence="2" type="ORF">GLOTRDRAFT_53373</name>
</gene>
<name>S7QMP6_GLOTA</name>
<sequence>MAKSEIDDIFASKGKVESKAPVASSSAAQEKKKKNKKKSKDKEAVKSADDPIDDPPKASLKRCLPQTIVDTSSKVEARPAKRPKVERKGTDALEATKQKKSKKGDEKEDEERFRDSRGTGPRRRTEEGFAIYNEDELGISAEAGDTPLCPFDCDCCF</sequence>
<dbReference type="eggNOG" id="ENOG502SCT1">
    <property type="taxonomic scope" value="Eukaryota"/>
</dbReference>
<dbReference type="GeneID" id="19306924"/>
<dbReference type="Pfam" id="PF08576">
    <property type="entry name" value="DUF1764"/>
    <property type="match status" value="1"/>
</dbReference>
<proteinExistence type="predicted"/>
<dbReference type="Proteomes" id="UP000030669">
    <property type="component" value="Unassembled WGS sequence"/>
</dbReference>